<dbReference type="Proteomes" id="UP000253868">
    <property type="component" value="Chromosome"/>
</dbReference>
<reference evidence="5" key="1">
    <citation type="submission" date="2018-07" db="EMBL/GenBank/DDBJ databases">
        <authorList>
            <person name="Zhao J."/>
        </authorList>
    </citation>
    <scope>NUCLEOTIDE SEQUENCE [LARGE SCALE GENOMIC DNA]</scope>
    <source>
        <strain evidence="5">GSSD-12</strain>
    </source>
</reference>
<organism evidence="4 5">
    <name type="scientific">Streptomyces paludis</name>
    <dbReference type="NCBI Taxonomy" id="2282738"/>
    <lineage>
        <taxon>Bacteria</taxon>
        <taxon>Bacillati</taxon>
        <taxon>Actinomycetota</taxon>
        <taxon>Actinomycetes</taxon>
        <taxon>Kitasatosporales</taxon>
        <taxon>Streptomycetaceae</taxon>
        <taxon>Streptomyces</taxon>
    </lineage>
</organism>
<protein>
    <submittedName>
        <fullName evidence="4">DUF4232 domain-containing protein</fullName>
    </submittedName>
</protein>
<keyword evidence="5" id="KW-1185">Reference proteome</keyword>
<dbReference type="EMBL" id="CP031194">
    <property type="protein sequence ID" value="AXG82586.1"/>
    <property type="molecule type" value="Genomic_DNA"/>
</dbReference>
<feature type="compositionally biased region" description="Low complexity" evidence="1">
    <location>
        <begin position="124"/>
        <end position="133"/>
    </location>
</feature>
<accession>A0A345I0W2</accession>
<dbReference type="InterPro" id="IPR025326">
    <property type="entry name" value="DUF4232"/>
</dbReference>
<proteinExistence type="predicted"/>
<feature type="domain" description="DUF4232" evidence="3">
    <location>
        <begin position="166"/>
        <end position="279"/>
    </location>
</feature>
<keyword evidence="2" id="KW-1133">Transmembrane helix</keyword>
<keyword evidence="2" id="KW-0472">Membrane</keyword>
<dbReference type="KEGG" id="spad:DVK44_14255"/>
<dbReference type="Pfam" id="PF14016">
    <property type="entry name" value="DUF4232"/>
    <property type="match status" value="1"/>
</dbReference>
<feature type="transmembrane region" description="Helical" evidence="2">
    <location>
        <begin position="48"/>
        <end position="69"/>
    </location>
</feature>
<sequence length="351" mass="33902">MNGALGQDELALRRLMHGAVGELKPSEGALDHLRKAVPTRRARKRQAVVGMAAAALLCGTAVPAFIHVANSTSTADQKSAVAGHGEQAQGGMGTDKGAEGGKKDVDRPSDRVSAAEDDDPSKAPKPSGKASSPSGGGGGTGGSGSGSGSGSGTDKNYQTVPASTTCGSSQLTASGQGGAPDAMGKVYGTFRVTNISGTSCTVTGGGTVNFSTAGAADGSRIGVVTHMPGDAASGLPDPSLAVASLVLTPNGAYEVKFAWVPSDTCPTAGPSPDPSPSEDASAGTSSGTGTSTGTGQDGGSVVDPQLGGEDGTQDGSVSVLFVASGGSPTASATISNACAGTVYKTGLLSAT</sequence>
<feature type="compositionally biased region" description="Low complexity" evidence="1">
    <location>
        <begin position="277"/>
        <end position="289"/>
    </location>
</feature>
<evidence type="ECO:0000256" key="2">
    <source>
        <dbReference type="SAM" id="Phobius"/>
    </source>
</evidence>
<evidence type="ECO:0000313" key="4">
    <source>
        <dbReference type="EMBL" id="AXG82586.1"/>
    </source>
</evidence>
<feature type="compositionally biased region" description="Gly residues" evidence="1">
    <location>
        <begin position="134"/>
        <end position="151"/>
    </location>
</feature>
<name>A0A345I0W2_9ACTN</name>
<evidence type="ECO:0000313" key="5">
    <source>
        <dbReference type="Proteomes" id="UP000253868"/>
    </source>
</evidence>
<evidence type="ECO:0000256" key="1">
    <source>
        <dbReference type="SAM" id="MobiDB-lite"/>
    </source>
</evidence>
<gene>
    <name evidence="4" type="ORF">DVK44_14255</name>
</gene>
<keyword evidence="2" id="KW-0812">Transmembrane</keyword>
<feature type="region of interest" description="Disordered" evidence="1">
    <location>
        <begin position="74"/>
        <end position="163"/>
    </location>
</feature>
<feature type="compositionally biased region" description="Basic and acidic residues" evidence="1">
    <location>
        <begin position="96"/>
        <end position="114"/>
    </location>
</feature>
<feature type="region of interest" description="Disordered" evidence="1">
    <location>
        <begin position="266"/>
        <end position="315"/>
    </location>
</feature>
<evidence type="ECO:0000259" key="3">
    <source>
        <dbReference type="Pfam" id="PF14016"/>
    </source>
</evidence>
<dbReference type="AlphaFoldDB" id="A0A345I0W2"/>
<dbReference type="OrthoDB" id="3872225at2"/>